<gene>
    <name evidence="3" type="ORF">BBK14_28220</name>
</gene>
<feature type="compositionally biased region" description="Basic and acidic residues" evidence="1">
    <location>
        <begin position="8"/>
        <end position="22"/>
    </location>
</feature>
<evidence type="ECO:0000313" key="3">
    <source>
        <dbReference type="EMBL" id="OHV20346.1"/>
    </source>
</evidence>
<feature type="region of interest" description="Disordered" evidence="1">
    <location>
        <begin position="1"/>
        <end position="22"/>
    </location>
</feature>
<dbReference type="OrthoDB" id="3868753at2"/>
<feature type="region of interest" description="Disordered" evidence="1">
    <location>
        <begin position="52"/>
        <end position="106"/>
    </location>
</feature>
<reference evidence="4" key="1">
    <citation type="submission" date="2016-07" db="EMBL/GenBank/DDBJ databases">
        <title>Frankia sp. NRRL B-16219 Genome sequencing.</title>
        <authorList>
            <person name="Ghodhbane-Gtari F."/>
            <person name="Swanson E."/>
            <person name="Gueddou A."/>
            <person name="Louati M."/>
            <person name="Nouioui I."/>
            <person name="Hezbri K."/>
            <person name="Abebe-Akele F."/>
            <person name="Simpson S."/>
            <person name="Morris K."/>
            <person name="Thomas K."/>
            <person name="Gtari M."/>
            <person name="Tisa L.S."/>
        </authorList>
    </citation>
    <scope>NUCLEOTIDE SEQUENCE [LARGE SCALE GENOMIC DNA]</scope>
    <source>
        <strain evidence="4">NRRL B-16219</strain>
    </source>
</reference>
<evidence type="ECO:0000313" key="4">
    <source>
        <dbReference type="Proteomes" id="UP000179769"/>
    </source>
</evidence>
<keyword evidence="2" id="KW-0472">Membrane</keyword>
<dbReference type="PANTHER" id="PTHR38589">
    <property type="entry name" value="BLR0621 PROTEIN"/>
    <property type="match status" value="1"/>
</dbReference>
<dbReference type="PANTHER" id="PTHR38589:SF1">
    <property type="entry name" value="BLR0621 PROTEIN"/>
    <property type="match status" value="1"/>
</dbReference>
<dbReference type="Proteomes" id="UP000179769">
    <property type="component" value="Unassembled WGS sequence"/>
</dbReference>
<dbReference type="EMBL" id="MAXA01000267">
    <property type="protein sequence ID" value="OHV20346.1"/>
    <property type="molecule type" value="Genomic_DNA"/>
</dbReference>
<evidence type="ECO:0008006" key="5">
    <source>
        <dbReference type="Google" id="ProtNLM"/>
    </source>
</evidence>
<organism evidence="3 4">
    <name type="scientific">Parafrankia soli</name>
    <dbReference type="NCBI Taxonomy" id="2599596"/>
    <lineage>
        <taxon>Bacteria</taxon>
        <taxon>Bacillati</taxon>
        <taxon>Actinomycetota</taxon>
        <taxon>Actinomycetes</taxon>
        <taxon>Frankiales</taxon>
        <taxon>Frankiaceae</taxon>
        <taxon>Parafrankia</taxon>
    </lineage>
</organism>
<proteinExistence type="predicted"/>
<dbReference type="RefSeq" id="WP_071066798.1">
    <property type="nucleotide sequence ID" value="NZ_MAXA01000267.1"/>
</dbReference>
<keyword evidence="2" id="KW-1133">Transmembrane helix</keyword>
<keyword evidence="2" id="KW-0812">Transmembrane</keyword>
<feature type="transmembrane region" description="Helical" evidence="2">
    <location>
        <begin position="23"/>
        <end position="47"/>
    </location>
</feature>
<dbReference type="AlphaFoldDB" id="A0A1S1PGD8"/>
<feature type="compositionally biased region" description="Low complexity" evidence="1">
    <location>
        <begin position="91"/>
        <end position="106"/>
    </location>
</feature>
<keyword evidence="4" id="KW-1185">Reference proteome</keyword>
<accession>A0A1S1PGD8</accession>
<name>A0A1S1PGD8_9ACTN</name>
<protein>
    <recommendedName>
        <fullName evidence="5">YkuD domain-containing protein</fullName>
    </recommendedName>
</protein>
<evidence type="ECO:0000256" key="1">
    <source>
        <dbReference type="SAM" id="MobiDB-lite"/>
    </source>
</evidence>
<evidence type="ECO:0000256" key="2">
    <source>
        <dbReference type="SAM" id="Phobius"/>
    </source>
</evidence>
<comment type="caution">
    <text evidence="3">The sequence shown here is derived from an EMBL/GenBank/DDBJ whole genome shotgun (WGS) entry which is preliminary data.</text>
</comment>
<sequence length="311" mass="32097">MATHRRSGRSEGRRLRGARGDRATAQTVAIGMAAVGATLVVGAAGALHVTGSAEDPDMSTTAQAGDGAVPTTSARPDVATPHRITDSTGNPDPAAADGRAAVAPGAEQSRGAIPGIGDLMMSRVPSSTRQVVVVTGADQSSTVNRVVLWQRADADAPWTAVGAEIPGRNGANGWTHDHVEGDLRSPVGVFSLTAAGGRYADPGTALPYEYRPSFYQAGGYEGDPMGEAFNYVVAIDYNRLPGHPPSDPTRPLGAAAGGDIWLHVDHNTPTRGCVSLPQASMETVLHWLAPSSHPMIIMGDRASLEASAGQQ</sequence>